<organism evidence="11 12">
    <name type="scientific">Methylosinus sporium</name>
    <dbReference type="NCBI Taxonomy" id="428"/>
    <lineage>
        <taxon>Bacteria</taxon>
        <taxon>Pseudomonadati</taxon>
        <taxon>Pseudomonadota</taxon>
        <taxon>Alphaproteobacteria</taxon>
        <taxon>Hyphomicrobiales</taxon>
        <taxon>Methylocystaceae</taxon>
        <taxon>Methylosinus</taxon>
    </lineage>
</organism>
<evidence type="ECO:0000256" key="4">
    <source>
        <dbReference type="ARBA" id="ARBA00022741"/>
    </source>
</evidence>
<evidence type="ECO:0000313" key="12">
    <source>
        <dbReference type="Proteomes" id="UP000245137"/>
    </source>
</evidence>
<dbReference type="GO" id="GO:0006529">
    <property type="term" value="P:asparagine biosynthetic process"/>
    <property type="evidence" value="ECO:0007669"/>
    <property type="project" value="UniProtKB-KW"/>
</dbReference>
<evidence type="ECO:0000256" key="3">
    <source>
        <dbReference type="ARBA" id="ARBA00012737"/>
    </source>
</evidence>
<accession>A0A2U1STZ4</accession>
<comment type="catalytic activity">
    <reaction evidence="7">
        <text>L-aspartate + L-glutamine + ATP + H2O = L-asparagine + L-glutamate + AMP + diphosphate + H(+)</text>
        <dbReference type="Rhea" id="RHEA:12228"/>
        <dbReference type="ChEBI" id="CHEBI:15377"/>
        <dbReference type="ChEBI" id="CHEBI:15378"/>
        <dbReference type="ChEBI" id="CHEBI:29985"/>
        <dbReference type="ChEBI" id="CHEBI:29991"/>
        <dbReference type="ChEBI" id="CHEBI:30616"/>
        <dbReference type="ChEBI" id="CHEBI:33019"/>
        <dbReference type="ChEBI" id="CHEBI:58048"/>
        <dbReference type="ChEBI" id="CHEBI:58359"/>
        <dbReference type="ChEBI" id="CHEBI:456215"/>
        <dbReference type="EC" id="6.3.5.4"/>
    </reaction>
</comment>
<dbReference type="SUPFAM" id="SSF56235">
    <property type="entry name" value="N-terminal nucleophile aminohydrolases (Ntn hydrolases)"/>
    <property type="match status" value="1"/>
</dbReference>
<feature type="binding site" evidence="9">
    <location>
        <position position="287"/>
    </location>
    <ligand>
        <name>ATP</name>
        <dbReference type="ChEBI" id="CHEBI:30616"/>
    </ligand>
</feature>
<dbReference type="RefSeq" id="WP_108916098.1">
    <property type="nucleotide sequence ID" value="NZ_BGJY01000002.1"/>
</dbReference>
<evidence type="ECO:0000256" key="6">
    <source>
        <dbReference type="ARBA" id="ARBA00022962"/>
    </source>
</evidence>
<dbReference type="Pfam" id="PF13537">
    <property type="entry name" value="GATase_7"/>
    <property type="match status" value="1"/>
</dbReference>
<dbReference type="InterPro" id="IPR029055">
    <property type="entry name" value="Ntn_hydrolases_N"/>
</dbReference>
<dbReference type="InterPro" id="IPR001962">
    <property type="entry name" value="Asn_synthase"/>
</dbReference>
<evidence type="ECO:0000256" key="7">
    <source>
        <dbReference type="ARBA" id="ARBA00048741"/>
    </source>
</evidence>
<evidence type="ECO:0000256" key="9">
    <source>
        <dbReference type="PIRSR" id="PIRSR001589-2"/>
    </source>
</evidence>
<dbReference type="InterPro" id="IPR014729">
    <property type="entry name" value="Rossmann-like_a/b/a_fold"/>
</dbReference>
<keyword evidence="4 9" id="KW-0547">Nucleotide-binding</keyword>
<dbReference type="InterPro" id="IPR051786">
    <property type="entry name" value="ASN_synthetase/amidase"/>
</dbReference>
<feature type="active site" description="For GATase activity" evidence="8">
    <location>
        <position position="2"/>
    </location>
</feature>
<keyword evidence="6 8" id="KW-0315">Glutamine amidotransferase</keyword>
<keyword evidence="5 9" id="KW-0067">ATP-binding</keyword>
<evidence type="ECO:0000313" key="11">
    <source>
        <dbReference type="EMBL" id="PWB95074.1"/>
    </source>
</evidence>
<keyword evidence="8" id="KW-0028">Amino-acid biosynthesis</keyword>
<dbReference type="EMBL" id="PUIV01000004">
    <property type="protein sequence ID" value="PWB95074.1"/>
    <property type="molecule type" value="Genomic_DNA"/>
</dbReference>
<dbReference type="PROSITE" id="PS51278">
    <property type="entry name" value="GATASE_TYPE_2"/>
    <property type="match status" value="1"/>
</dbReference>
<dbReference type="GO" id="GO:0005829">
    <property type="term" value="C:cytosol"/>
    <property type="evidence" value="ECO:0007669"/>
    <property type="project" value="TreeGrafter"/>
</dbReference>
<evidence type="ECO:0000256" key="5">
    <source>
        <dbReference type="ARBA" id="ARBA00022840"/>
    </source>
</evidence>
<comment type="caution">
    <text evidence="11">The sequence shown here is derived from an EMBL/GenBank/DDBJ whole genome shotgun (WGS) entry which is preliminary data.</text>
</comment>
<evidence type="ECO:0000256" key="1">
    <source>
        <dbReference type="ARBA" id="ARBA00005187"/>
    </source>
</evidence>
<dbReference type="InterPro" id="IPR006426">
    <property type="entry name" value="Asn_synth_AEB"/>
</dbReference>
<dbReference type="PIRSF" id="PIRSF001589">
    <property type="entry name" value="Asn_synthetase_glu-h"/>
    <property type="match status" value="1"/>
</dbReference>
<dbReference type="InterPro" id="IPR033738">
    <property type="entry name" value="AsnB_N"/>
</dbReference>
<dbReference type="EC" id="6.3.5.4" evidence="3"/>
<keyword evidence="12" id="KW-1185">Reference proteome</keyword>
<dbReference type="GO" id="GO:0005524">
    <property type="term" value="F:ATP binding"/>
    <property type="evidence" value="ECO:0007669"/>
    <property type="project" value="UniProtKB-KW"/>
</dbReference>
<dbReference type="CDD" id="cd01991">
    <property type="entry name" value="Asn_synthase_B_C"/>
    <property type="match status" value="1"/>
</dbReference>
<dbReference type="InterPro" id="IPR017932">
    <property type="entry name" value="GATase_2_dom"/>
</dbReference>
<dbReference type="PANTHER" id="PTHR43284">
    <property type="entry name" value="ASPARAGINE SYNTHETASE (GLUTAMINE-HYDROLYZING)"/>
    <property type="match status" value="1"/>
</dbReference>
<evidence type="ECO:0000259" key="10">
    <source>
        <dbReference type="PROSITE" id="PS51278"/>
    </source>
</evidence>
<name>A0A2U1STZ4_METSR</name>
<protein>
    <recommendedName>
        <fullName evidence="3">asparagine synthase (glutamine-hydrolyzing)</fullName>
        <ecNumber evidence="3">6.3.5.4</ecNumber>
    </recommendedName>
</protein>
<dbReference type="SUPFAM" id="SSF52402">
    <property type="entry name" value="Adenine nucleotide alpha hydrolases-like"/>
    <property type="match status" value="1"/>
</dbReference>
<reference evidence="11 12" key="1">
    <citation type="journal article" date="2018" name="Appl. Microbiol. Biotechnol.">
        <title>Co-cultivation of the strictly anaerobic methanogen Methanosarcina barkeri with aerobic methanotrophs in an oxygen-limited membrane bioreactor.</title>
        <authorList>
            <person name="In 't Zandt M.H."/>
            <person name="van den Bosch T.J.M."/>
            <person name="Rijkers R."/>
            <person name="van Kessel M.A.H.J."/>
            <person name="Jetten M.S.M."/>
            <person name="Welte C.U."/>
        </authorList>
    </citation>
    <scope>NUCLEOTIDE SEQUENCE [LARGE SCALE GENOMIC DNA]</scope>
    <source>
        <strain evidence="11 12">DSM 17706</strain>
    </source>
</reference>
<comment type="similarity">
    <text evidence="2">Belongs to the asparagine synthetase family.</text>
</comment>
<gene>
    <name evidence="11" type="primary">asnB</name>
    <name evidence="11" type="ORF">C5689_04605</name>
</gene>
<evidence type="ECO:0000256" key="2">
    <source>
        <dbReference type="ARBA" id="ARBA00005752"/>
    </source>
</evidence>
<dbReference type="Pfam" id="PF00733">
    <property type="entry name" value="Asn_synthase"/>
    <property type="match status" value="1"/>
</dbReference>
<dbReference type="Proteomes" id="UP000245137">
    <property type="component" value="Unassembled WGS sequence"/>
</dbReference>
<dbReference type="Gene3D" id="3.60.20.10">
    <property type="entry name" value="Glutamine Phosphoribosylpyrophosphate, subunit 1, domain 1"/>
    <property type="match status" value="1"/>
</dbReference>
<comment type="pathway">
    <text evidence="1">Amino-acid biosynthesis; L-asparagine biosynthesis; L-asparagine from L-aspartate (L-Gln route): step 1/1.</text>
</comment>
<dbReference type="AlphaFoldDB" id="A0A2U1STZ4"/>
<dbReference type="PANTHER" id="PTHR43284:SF1">
    <property type="entry name" value="ASPARAGINE SYNTHETASE"/>
    <property type="match status" value="1"/>
</dbReference>
<dbReference type="NCBIfam" id="TIGR01536">
    <property type="entry name" value="asn_synth_AEB"/>
    <property type="match status" value="1"/>
</dbReference>
<dbReference type="GO" id="GO:0004066">
    <property type="term" value="F:asparagine synthase (glutamine-hydrolyzing) activity"/>
    <property type="evidence" value="ECO:0007669"/>
    <property type="project" value="UniProtKB-EC"/>
</dbReference>
<proteinExistence type="inferred from homology"/>
<feature type="domain" description="Glutamine amidotransferase type-2" evidence="10">
    <location>
        <begin position="2"/>
        <end position="211"/>
    </location>
</feature>
<feature type="binding site" evidence="9">
    <location>
        <position position="98"/>
    </location>
    <ligand>
        <name>L-glutamine</name>
        <dbReference type="ChEBI" id="CHEBI:58359"/>
    </ligand>
</feature>
<dbReference type="CDD" id="cd00712">
    <property type="entry name" value="AsnB"/>
    <property type="match status" value="1"/>
</dbReference>
<dbReference type="Gene3D" id="3.40.50.620">
    <property type="entry name" value="HUPs"/>
    <property type="match status" value="1"/>
</dbReference>
<sequence>MCGIAGFLGIDEERLLGDMSQLIAHRGPDGAGQWSDRDAMVGLAHRRLSIIDTSDGAAQPMLSCNDRYVVVFNGEIYNFRELGVELAARGYRFNPNSDTAVIAPLYDLEGEAMLDRLNGMFSFALWDRSRRELLIARDSFGVKPLYFVKSGGGLVFASELKALFAYSRLDLEVDLVAIGDYLTHLWSPGERTPLRSVAKLAPGHLLKARRGDVEIRRWHCSAPPVAEGGTENVGAIAGLGRIFDQVVSDQCMSDAPVGAFLSGGVDSSAIVAAMVANGHVPRRTYCVGFEGAGLEEEGFSDDLTHAREVAALLDVPLTPLLAPSPTMQDFETLAYTLDEPQADPAPLYVGAIARAARADGIKVLLGGVGGDDIFSGYRRHRAAAMRARLGGWFGGILEALPPATVRVMGQASKRRIEKLRYMFAGSEQEFLIRAFEFNPRESAIACLGGEARDAIDAAPSKWLEQALMRTVDWPLVERMLDLELHGFLPDHNLNYTDKASMAHGVEVRVPFLDPRLVGYARRIPWRLKIRGLSEKWALKKGLGSRLPLSVLKRRKTGFGGPVRLWLAGQTGEMVADLFASRGFRERGLFDVGGVRKAFDDLRSGRRDNSYLILAIVMTELWMKRFLDGRSTATAAGRSAKRIDVAAPI</sequence>
<keyword evidence="8" id="KW-0061">Asparagine biosynthesis</keyword>
<evidence type="ECO:0000256" key="8">
    <source>
        <dbReference type="PIRSR" id="PIRSR001589-1"/>
    </source>
</evidence>
<dbReference type="OrthoDB" id="9763290at2"/>